<proteinExistence type="inferred from homology"/>
<dbReference type="PANTHER" id="PTHR19316:SF18">
    <property type="entry name" value="HSP70-BINDING PROTEIN 1"/>
    <property type="match status" value="1"/>
</dbReference>
<name>A0AAD4LX19_9AGAM</name>
<comment type="similarity">
    <text evidence="1">Belongs to the FES1 family.</text>
</comment>
<dbReference type="InterPro" id="IPR016024">
    <property type="entry name" value="ARM-type_fold"/>
</dbReference>
<evidence type="ECO:0000313" key="5">
    <source>
        <dbReference type="Proteomes" id="UP001203297"/>
    </source>
</evidence>
<reference evidence="4" key="1">
    <citation type="journal article" date="2022" name="New Phytol.">
        <title>Evolutionary transition to the ectomycorrhizal habit in the genomes of a hyperdiverse lineage of mushroom-forming fungi.</title>
        <authorList>
            <person name="Looney B."/>
            <person name="Miyauchi S."/>
            <person name="Morin E."/>
            <person name="Drula E."/>
            <person name="Courty P.E."/>
            <person name="Kohler A."/>
            <person name="Kuo A."/>
            <person name="LaButti K."/>
            <person name="Pangilinan J."/>
            <person name="Lipzen A."/>
            <person name="Riley R."/>
            <person name="Andreopoulos W."/>
            <person name="He G."/>
            <person name="Johnson J."/>
            <person name="Nolan M."/>
            <person name="Tritt A."/>
            <person name="Barry K.W."/>
            <person name="Grigoriev I.V."/>
            <person name="Nagy L.G."/>
            <person name="Hibbett D."/>
            <person name="Henrissat B."/>
            <person name="Matheny P.B."/>
            <person name="Labbe J."/>
            <person name="Martin F.M."/>
        </authorList>
    </citation>
    <scope>NUCLEOTIDE SEQUENCE</scope>
    <source>
        <strain evidence="4">BPL690</strain>
    </source>
</reference>
<sequence length="331" mass="35838">MQGLLRWGIENSTTGDDPNTVVPLTRRTDLDPGIIDVILGKPDSELMKTALANAQDSSLDEDARSMALDDLEMLVENIDNANDLEKLKMWEPLQDLLSSPSDNMKTQALWVIGTALQNNPAAQNAYFAHEPLPTVLSFLSPSTRSSRQLRSKAIYALSGLLKHNAAAIAPFEAAGGWHTLRGALSDSDISVRRKTAFLLNTLLIPAITTVAGASDGPANVHPNSHALMVADPSSADTAPATLRAMREHGLLSTLVRELTVPTHGGYDTDLEEKLMRSLYTYVSAHNGRFEGVEKKSLRAFLDSRRAVRQGESDGDLGLDANELEAFENALA</sequence>
<dbReference type="Pfam" id="PF08609">
    <property type="entry name" value="Fes1"/>
    <property type="match status" value="1"/>
</dbReference>
<dbReference type="Gene3D" id="1.25.10.10">
    <property type="entry name" value="Leucine-rich Repeat Variant"/>
    <property type="match status" value="1"/>
</dbReference>
<feature type="domain" description="Nucleotide exchange factor Fes1" evidence="3">
    <location>
        <begin position="1"/>
        <end position="84"/>
    </location>
</feature>
<keyword evidence="2" id="KW-0677">Repeat</keyword>
<evidence type="ECO:0000256" key="2">
    <source>
        <dbReference type="ARBA" id="ARBA00022737"/>
    </source>
</evidence>
<dbReference type="InterPro" id="IPR050693">
    <property type="entry name" value="Hsp70_NEF-Inhibitors"/>
</dbReference>
<organism evidence="4 5">
    <name type="scientific">Multifurca ochricompacta</name>
    <dbReference type="NCBI Taxonomy" id="376703"/>
    <lineage>
        <taxon>Eukaryota</taxon>
        <taxon>Fungi</taxon>
        <taxon>Dikarya</taxon>
        <taxon>Basidiomycota</taxon>
        <taxon>Agaricomycotina</taxon>
        <taxon>Agaricomycetes</taxon>
        <taxon>Russulales</taxon>
        <taxon>Russulaceae</taxon>
        <taxon>Multifurca</taxon>
    </lineage>
</organism>
<dbReference type="InterPro" id="IPR011989">
    <property type="entry name" value="ARM-like"/>
</dbReference>
<dbReference type="SUPFAM" id="SSF48371">
    <property type="entry name" value="ARM repeat"/>
    <property type="match status" value="1"/>
</dbReference>
<accession>A0AAD4LX19</accession>
<evidence type="ECO:0000256" key="1">
    <source>
        <dbReference type="ARBA" id="ARBA00011045"/>
    </source>
</evidence>
<dbReference type="InterPro" id="IPR013918">
    <property type="entry name" value="Nucleotide_exch_fac_Fes1"/>
</dbReference>
<dbReference type="PANTHER" id="PTHR19316">
    <property type="entry name" value="PROTEIN FOLDING REGULATOR"/>
    <property type="match status" value="1"/>
</dbReference>
<evidence type="ECO:0000313" key="4">
    <source>
        <dbReference type="EMBL" id="KAI0292991.1"/>
    </source>
</evidence>
<dbReference type="EMBL" id="WTXG01000107">
    <property type="protein sequence ID" value="KAI0292991.1"/>
    <property type="molecule type" value="Genomic_DNA"/>
</dbReference>
<dbReference type="GO" id="GO:0000774">
    <property type="term" value="F:adenyl-nucleotide exchange factor activity"/>
    <property type="evidence" value="ECO:0007669"/>
    <property type="project" value="TreeGrafter"/>
</dbReference>
<dbReference type="AlphaFoldDB" id="A0AAD4LX19"/>
<gene>
    <name evidence="4" type="ORF">B0F90DRAFT_1767008</name>
</gene>
<dbReference type="GO" id="GO:0005783">
    <property type="term" value="C:endoplasmic reticulum"/>
    <property type="evidence" value="ECO:0007669"/>
    <property type="project" value="TreeGrafter"/>
</dbReference>
<evidence type="ECO:0000259" key="3">
    <source>
        <dbReference type="Pfam" id="PF08609"/>
    </source>
</evidence>
<protein>
    <submittedName>
        <fullName evidence="4">Armadillo-type protein</fullName>
    </submittedName>
</protein>
<dbReference type="Proteomes" id="UP001203297">
    <property type="component" value="Unassembled WGS sequence"/>
</dbReference>
<keyword evidence="5" id="KW-1185">Reference proteome</keyword>
<comment type="caution">
    <text evidence="4">The sequence shown here is derived from an EMBL/GenBank/DDBJ whole genome shotgun (WGS) entry which is preliminary data.</text>
</comment>